<feature type="compositionally biased region" description="Gly residues" evidence="12">
    <location>
        <begin position="136"/>
        <end position="147"/>
    </location>
</feature>
<feature type="region of interest" description="Disordered" evidence="12">
    <location>
        <begin position="91"/>
        <end position="147"/>
    </location>
</feature>
<name>A0A086T2K3_HAPC1</name>
<evidence type="ECO:0000256" key="2">
    <source>
        <dbReference type="ARBA" id="ARBA00006780"/>
    </source>
</evidence>
<dbReference type="GO" id="GO:0005743">
    <property type="term" value="C:mitochondrial inner membrane"/>
    <property type="evidence" value="ECO:0007669"/>
    <property type="project" value="UniProtKB-SubCell"/>
</dbReference>
<evidence type="ECO:0000256" key="9">
    <source>
        <dbReference type="ARBA" id="ARBA00025413"/>
    </source>
</evidence>
<keyword evidence="4 11" id="KW-0999">Mitochondrion inner membrane</keyword>
<evidence type="ECO:0000256" key="4">
    <source>
        <dbReference type="ARBA" id="ARBA00022792"/>
    </source>
</evidence>
<comment type="function">
    <text evidence="9 11">Essential for the assembly of ubiquinol-cytochrome c reductase. It has a direct effect on the correct occurrence of the Rieske protein, core 4, core 5 and apocytochrome b.</text>
</comment>
<dbReference type="Pfam" id="PF07960">
    <property type="entry name" value="CBP4"/>
    <property type="match status" value="1"/>
</dbReference>
<comment type="caution">
    <text evidence="13">The sequence shown here is derived from an EMBL/GenBank/DDBJ whole genome shotgun (WGS) entry which is preliminary data.</text>
</comment>
<dbReference type="OrthoDB" id="5576752at2759"/>
<feature type="compositionally biased region" description="Polar residues" evidence="12">
    <location>
        <begin position="124"/>
        <end position="135"/>
    </location>
</feature>
<gene>
    <name evidence="13" type="ORF">ACRE_056650</name>
</gene>
<dbReference type="PANTHER" id="PTHR28202:SF1">
    <property type="entry name" value="ASSEMBLY FACTOR CBP4"/>
    <property type="match status" value="1"/>
</dbReference>
<keyword evidence="6 11" id="KW-0496">Mitochondrion</keyword>
<evidence type="ECO:0000313" key="14">
    <source>
        <dbReference type="Proteomes" id="UP000029964"/>
    </source>
</evidence>
<dbReference type="HOGENOM" id="CLU_136894_0_0_1"/>
<dbReference type="InterPro" id="IPR012420">
    <property type="entry name" value="Cbp4"/>
</dbReference>
<dbReference type="Proteomes" id="UP000029964">
    <property type="component" value="Unassembled WGS sequence"/>
</dbReference>
<sequence>MPKKPINWRLWSKVTLAGLVFGVGGPLFTAWVSPSEEEIRAKYNPDLRRRSIEGKAAREQEFDDFVTKLKEYSKSDKPIWVVAKEAEEKDRQRAIDAARARDREAEARRQEMRKEAGLGGNAATAGQQTTSENGNQQGGWFGWLGWK</sequence>
<dbReference type="EMBL" id="JPKY01000066">
    <property type="protein sequence ID" value="KFH43585.1"/>
    <property type="molecule type" value="Genomic_DNA"/>
</dbReference>
<accession>A0A086T2K3</accession>
<evidence type="ECO:0000256" key="7">
    <source>
        <dbReference type="ARBA" id="ARBA00023136"/>
    </source>
</evidence>
<organism evidence="13 14">
    <name type="scientific">Hapsidospora chrysogenum (strain ATCC 11550 / CBS 779.69 / DSM 880 / IAM 14645 / JCM 23072 / IMI 49137)</name>
    <name type="common">Acremonium chrysogenum</name>
    <dbReference type="NCBI Taxonomy" id="857340"/>
    <lineage>
        <taxon>Eukaryota</taxon>
        <taxon>Fungi</taxon>
        <taxon>Dikarya</taxon>
        <taxon>Ascomycota</taxon>
        <taxon>Pezizomycotina</taxon>
        <taxon>Sordariomycetes</taxon>
        <taxon>Hypocreomycetidae</taxon>
        <taxon>Hypocreales</taxon>
        <taxon>Bionectriaceae</taxon>
        <taxon>Hapsidospora</taxon>
    </lineage>
</organism>
<keyword evidence="5" id="KW-1133">Transmembrane helix</keyword>
<dbReference type="AlphaFoldDB" id="A0A086T2K3"/>
<evidence type="ECO:0000256" key="3">
    <source>
        <dbReference type="ARBA" id="ARBA00022692"/>
    </source>
</evidence>
<evidence type="ECO:0000256" key="10">
    <source>
        <dbReference type="ARBA" id="ARBA00031521"/>
    </source>
</evidence>
<evidence type="ECO:0000256" key="5">
    <source>
        <dbReference type="ARBA" id="ARBA00022989"/>
    </source>
</evidence>
<comment type="subcellular location">
    <subcellularLocation>
        <location evidence="1 11">Mitochondrion inner membrane</location>
        <topology evidence="1 11">Single-pass membrane protein</topology>
    </subcellularLocation>
</comment>
<keyword evidence="14" id="KW-1185">Reference proteome</keyword>
<evidence type="ECO:0000256" key="12">
    <source>
        <dbReference type="SAM" id="MobiDB-lite"/>
    </source>
</evidence>
<evidence type="ECO:0000256" key="11">
    <source>
        <dbReference type="RuleBase" id="RU368005"/>
    </source>
</evidence>
<feature type="compositionally biased region" description="Basic and acidic residues" evidence="12">
    <location>
        <begin position="91"/>
        <end position="116"/>
    </location>
</feature>
<evidence type="ECO:0000313" key="13">
    <source>
        <dbReference type="EMBL" id="KFH43585.1"/>
    </source>
</evidence>
<comment type="similarity">
    <text evidence="2 11">Belongs to the CBP4 family.</text>
</comment>
<evidence type="ECO:0000256" key="8">
    <source>
        <dbReference type="ARBA" id="ARBA00023186"/>
    </source>
</evidence>
<keyword evidence="8 11" id="KW-0143">Chaperone</keyword>
<dbReference type="GO" id="GO:0034551">
    <property type="term" value="P:mitochondrial respiratory chain complex III assembly"/>
    <property type="evidence" value="ECO:0007669"/>
    <property type="project" value="TreeGrafter"/>
</dbReference>
<proteinExistence type="inferred from homology"/>
<protein>
    <recommendedName>
        <fullName evidence="10 11">Cytochrome b mRNA-processing protein 4</fullName>
    </recommendedName>
</protein>
<dbReference type="PANTHER" id="PTHR28202">
    <property type="entry name" value="ASSEMBLY FACTOR CBP4"/>
    <property type="match status" value="1"/>
</dbReference>
<keyword evidence="7" id="KW-0472">Membrane</keyword>
<evidence type="ECO:0000256" key="1">
    <source>
        <dbReference type="ARBA" id="ARBA00004434"/>
    </source>
</evidence>
<reference evidence="14" key="1">
    <citation type="journal article" date="2014" name="Genome Announc.">
        <title>Genome sequence and annotation of Acremonium chrysogenum, producer of the beta-lactam antibiotic cephalosporin C.</title>
        <authorList>
            <person name="Terfehr D."/>
            <person name="Dahlmann T.A."/>
            <person name="Specht T."/>
            <person name="Zadra I."/>
            <person name="Kuernsteiner H."/>
            <person name="Kueck U."/>
        </authorList>
    </citation>
    <scope>NUCLEOTIDE SEQUENCE [LARGE SCALE GENOMIC DNA]</scope>
    <source>
        <strain evidence="14">ATCC 11550 / CBS 779.69 / DSM 880 / IAM 14645 / JCM 23072 / IMI 49137</strain>
    </source>
</reference>
<evidence type="ECO:0000256" key="6">
    <source>
        <dbReference type="ARBA" id="ARBA00023128"/>
    </source>
</evidence>
<keyword evidence="3" id="KW-0812">Transmembrane</keyword>